<feature type="transmembrane region" description="Helical" evidence="7">
    <location>
        <begin position="125"/>
        <end position="143"/>
    </location>
</feature>
<organism evidence="9 10">
    <name type="scientific">Caenispirillum bisanense</name>
    <dbReference type="NCBI Taxonomy" id="414052"/>
    <lineage>
        <taxon>Bacteria</taxon>
        <taxon>Pseudomonadati</taxon>
        <taxon>Pseudomonadota</taxon>
        <taxon>Alphaproteobacteria</taxon>
        <taxon>Rhodospirillales</taxon>
        <taxon>Novispirillaceae</taxon>
        <taxon>Caenispirillum</taxon>
    </lineage>
</organism>
<keyword evidence="7" id="KW-0285">Flavoprotein</keyword>
<evidence type="ECO:0000256" key="1">
    <source>
        <dbReference type="ARBA" id="ARBA00004141"/>
    </source>
</evidence>
<keyword evidence="4 7" id="KW-1133">Transmembrane helix</keyword>
<keyword evidence="6 7" id="KW-0472">Membrane</keyword>
<evidence type="ECO:0000259" key="8">
    <source>
        <dbReference type="Pfam" id="PF01794"/>
    </source>
</evidence>
<evidence type="ECO:0000256" key="6">
    <source>
        <dbReference type="ARBA" id="ARBA00023136"/>
    </source>
</evidence>
<feature type="domain" description="Ferric oxidoreductase" evidence="8">
    <location>
        <begin position="59"/>
        <end position="173"/>
    </location>
</feature>
<dbReference type="Pfam" id="PF01794">
    <property type="entry name" value="Ferric_reduct"/>
    <property type="match status" value="1"/>
</dbReference>
<keyword evidence="3 7" id="KW-0812">Transmembrane</keyword>
<keyword evidence="7" id="KW-0479">Metal-binding</keyword>
<comment type="similarity">
    <text evidence="7">Belongs to the MsrQ family.</text>
</comment>
<keyword evidence="7" id="KW-0349">Heme</keyword>
<feature type="transmembrane region" description="Helical" evidence="7">
    <location>
        <begin position="21"/>
        <end position="46"/>
    </location>
</feature>
<dbReference type="InterPro" id="IPR013130">
    <property type="entry name" value="Fe3_Rdtase_TM_dom"/>
</dbReference>
<comment type="subcellular location">
    <subcellularLocation>
        <location evidence="7">Cell membrane</location>
        <topology evidence="7">Multi-pass membrane protein</topology>
    </subcellularLocation>
    <subcellularLocation>
        <location evidence="1">Membrane</location>
        <topology evidence="1">Multi-pass membrane protein</topology>
    </subcellularLocation>
</comment>
<feature type="transmembrane region" description="Helical" evidence="7">
    <location>
        <begin position="90"/>
        <end position="109"/>
    </location>
</feature>
<dbReference type="Proteomes" id="UP000219621">
    <property type="component" value="Unassembled WGS sequence"/>
</dbReference>
<evidence type="ECO:0000313" key="10">
    <source>
        <dbReference type="Proteomes" id="UP000219621"/>
    </source>
</evidence>
<keyword evidence="7" id="KW-1003">Cell membrane</keyword>
<dbReference type="PANTHER" id="PTHR36964">
    <property type="entry name" value="PROTEIN-METHIONINE-SULFOXIDE REDUCTASE HEME-BINDING SUBUNIT MSRQ"/>
    <property type="match status" value="1"/>
</dbReference>
<dbReference type="GO" id="GO:0030091">
    <property type="term" value="P:protein repair"/>
    <property type="evidence" value="ECO:0007669"/>
    <property type="project" value="UniProtKB-UniRule"/>
</dbReference>
<keyword evidence="5 7" id="KW-0408">Iron</keyword>
<reference evidence="9 10" key="1">
    <citation type="submission" date="2017-09" db="EMBL/GenBank/DDBJ databases">
        <authorList>
            <person name="Ehlers B."/>
            <person name="Leendertz F.H."/>
        </authorList>
    </citation>
    <scope>NUCLEOTIDE SEQUENCE [LARGE SCALE GENOMIC DNA]</scope>
    <source>
        <strain evidence="9 10">USBA 140</strain>
    </source>
</reference>
<comment type="subunit">
    <text evidence="7">Heterodimer of a catalytic subunit (MsrP) and a heme-binding subunit (MsrQ).</text>
</comment>
<dbReference type="GO" id="GO:0009055">
    <property type="term" value="F:electron transfer activity"/>
    <property type="evidence" value="ECO:0007669"/>
    <property type="project" value="UniProtKB-UniRule"/>
</dbReference>
<evidence type="ECO:0000256" key="5">
    <source>
        <dbReference type="ARBA" id="ARBA00023004"/>
    </source>
</evidence>
<dbReference type="GO" id="GO:0005886">
    <property type="term" value="C:plasma membrane"/>
    <property type="evidence" value="ECO:0007669"/>
    <property type="project" value="UniProtKB-SubCell"/>
</dbReference>
<dbReference type="EMBL" id="OCNJ01000005">
    <property type="protein sequence ID" value="SOD95843.1"/>
    <property type="molecule type" value="Genomic_DNA"/>
</dbReference>
<name>A0A286GJY5_9PROT</name>
<feature type="transmembrane region" description="Helical" evidence="7">
    <location>
        <begin position="61"/>
        <end position="78"/>
    </location>
</feature>
<comment type="function">
    <text evidence="7">Part of the MsrPQ system that repairs oxidized periplasmic proteins containing methionine sulfoxide residues (Met-O), using respiratory chain electrons. Thus protects these proteins from oxidative-stress damage caused by reactive species of oxygen and chlorine generated by the host defense mechanisms. MsrPQ is essential for the maintenance of envelope integrity under bleach stress, rescuing a wide series of structurally unrelated periplasmic proteins from methionine oxidation. MsrQ provides electrons for reduction to the reductase catalytic subunit MsrP, using the quinone pool of the respiratory chain.</text>
</comment>
<evidence type="ECO:0000256" key="7">
    <source>
        <dbReference type="HAMAP-Rule" id="MF_01207"/>
    </source>
</evidence>
<comment type="cofactor">
    <cofactor evidence="7">
        <name>heme b</name>
        <dbReference type="ChEBI" id="CHEBI:60344"/>
    </cofactor>
    <text evidence="7">Binds 1 heme b (iron(II)-protoporphyrin IX) group per subunit.</text>
</comment>
<sequence length="226" mass="24771">MVLTQRAFWEARGRSPALKPVVFALALVPLAELALRLFGLGLWGALGVNPIESIVRFSGDWALRMLLVALAVTPLRLLTGLAWPMKLRRMLGLFAFFYAALHLAAYVGLDQGLDWARIWADVVKRLYITVGMAAFAILLALALTSPKAAVRRLGGRRWQALHRLVYPAAVLAVVHYGLMVKADLTQPVIHGVVLALLLAARPALKSWRGRRRSGAEGRVRTAGRGL</sequence>
<evidence type="ECO:0000256" key="4">
    <source>
        <dbReference type="ARBA" id="ARBA00022989"/>
    </source>
</evidence>
<dbReference type="HAMAP" id="MF_01207">
    <property type="entry name" value="MsrQ"/>
    <property type="match status" value="1"/>
</dbReference>
<gene>
    <name evidence="7" type="primary">msrQ</name>
    <name evidence="9" type="ORF">SAMN05421508_10524</name>
</gene>
<evidence type="ECO:0000256" key="3">
    <source>
        <dbReference type="ARBA" id="ARBA00022692"/>
    </source>
</evidence>
<feature type="transmembrane region" description="Helical" evidence="7">
    <location>
        <begin position="164"/>
        <end position="182"/>
    </location>
</feature>
<keyword evidence="7" id="KW-0288">FMN</keyword>
<dbReference type="GO" id="GO:0046872">
    <property type="term" value="F:metal ion binding"/>
    <property type="evidence" value="ECO:0007669"/>
    <property type="project" value="UniProtKB-KW"/>
</dbReference>
<comment type="cofactor">
    <cofactor evidence="7">
        <name>FMN</name>
        <dbReference type="ChEBI" id="CHEBI:58210"/>
    </cofactor>
    <text evidence="7">Binds 1 FMN per subunit.</text>
</comment>
<keyword evidence="10" id="KW-1185">Reference proteome</keyword>
<dbReference type="GO" id="GO:0020037">
    <property type="term" value="F:heme binding"/>
    <property type="evidence" value="ECO:0007669"/>
    <property type="project" value="UniProtKB-UniRule"/>
</dbReference>
<accession>A0A286GJY5</accession>
<keyword evidence="7" id="KW-0249">Electron transport</keyword>
<dbReference type="InterPro" id="IPR022837">
    <property type="entry name" value="MsrQ-like"/>
</dbReference>
<dbReference type="PANTHER" id="PTHR36964:SF1">
    <property type="entry name" value="PROTEIN-METHIONINE-SULFOXIDE REDUCTASE HEME-BINDING SUBUNIT MSRQ"/>
    <property type="match status" value="1"/>
</dbReference>
<evidence type="ECO:0000313" key="9">
    <source>
        <dbReference type="EMBL" id="SOD95843.1"/>
    </source>
</evidence>
<dbReference type="GO" id="GO:0016679">
    <property type="term" value="F:oxidoreductase activity, acting on diphenols and related substances as donors"/>
    <property type="evidence" value="ECO:0007669"/>
    <property type="project" value="TreeGrafter"/>
</dbReference>
<proteinExistence type="inferred from homology"/>
<dbReference type="AlphaFoldDB" id="A0A286GJY5"/>
<keyword evidence="2 7" id="KW-0813">Transport</keyword>
<dbReference type="GO" id="GO:0010181">
    <property type="term" value="F:FMN binding"/>
    <property type="evidence" value="ECO:0007669"/>
    <property type="project" value="UniProtKB-UniRule"/>
</dbReference>
<protein>
    <recommendedName>
        <fullName evidence="7">Protein-methionine-sulfoxide reductase heme-binding subunit MsrQ</fullName>
    </recommendedName>
    <alternativeName>
        <fullName evidence="7">Flavocytochrome MsrQ</fullName>
    </alternativeName>
</protein>
<feature type="transmembrane region" description="Helical" evidence="7">
    <location>
        <begin position="188"/>
        <end position="204"/>
    </location>
</feature>
<evidence type="ECO:0000256" key="2">
    <source>
        <dbReference type="ARBA" id="ARBA00022448"/>
    </source>
</evidence>